<protein>
    <submittedName>
        <fullName evidence="9">Integral membrane protein DUF6</fullName>
    </submittedName>
</protein>
<feature type="domain" description="EamA" evidence="8">
    <location>
        <begin position="6"/>
        <end position="138"/>
    </location>
</feature>
<evidence type="ECO:0000313" key="10">
    <source>
        <dbReference type="Proteomes" id="UP000002026"/>
    </source>
</evidence>
<dbReference type="EMBL" id="CP001684">
    <property type="protein sequence ID" value="ACV22813.1"/>
    <property type="molecule type" value="Genomic_DNA"/>
</dbReference>
<dbReference type="KEGG" id="shi:Shel_17940"/>
<dbReference type="STRING" id="471855.Shel_17940"/>
<sequence length="512" mass="56472">MSPLQGNICLLAVTFVWSFEVIVHAAIPHGISPFATSCVTSLIGAVLLWGYFFRRIILVLKWHRDVYARRLLLLGVLNAIYNVLYLIGLEYFNVSVGAFTASMTAVILPVMVLVMKHSISARSWISAGMILFGILVAVSPNVGQNEIPGLALMALGAMFRALFIVKLNEYAQVYDPVTLAAGLTGVSAVLSFIPWAIVQPATFLALPWSGRLIATYFIYGYFIVAFATVLNIYAQKRTSATHATIIYSTEIVFTTVWAMFLPSVIVHHVEITLPVVIGCLFVVAGNLIEISPSKDDEKGHWKKDAEDDVMIRVSHPYARLLDSTKTPFGRSVLLFAALLVVYLVIALPFKVLLVIPGFSDIRPVYMLYPVYGIFFGVPGCLATAFGNLICDVVSDGLRLSSISGFIANFLYPYILYILWTKVPKTRFCLRRRRMLTAFVASFAICSVLQALIITPAVAHFYPDVDAGLFALSVIGNGTLFPFFFAVPFIMLMQEELGYKPLTGPRMAKAQEA</sequence>
<dbReference type="GO" id="GO:0005886">
    <property type="term" value="C:plasma membrane"/>
    <property type="evidence" value="ECO:0007669"/>
    <property type="project" value="UniProtKB-SubCell"/>
</dbReference>
<keyword evidence="6 7" id="KW-0472">Membrane</keyword>
<feature type="transmembrane region" description="Helical" evidence="7">
    <location>
        <begin position="213"/>
        <end position="233"/>
    </location>
</feature>
<dbReference type="RefSeq" id="WP_012798915.1">
    <property type="nucleotide sequence ID" value="NC_013165.1"/>
</dbReference>
<feature type="transmembrane region" description="Helical" evidence="7">
    <location>
        <begin position="332"/>
        <end position="353"/>
    </location>
</feature>
<dbReference type="HOGENOM" id="CLU_531971_0_0_11"/>
<comment type="subcellular location">
    <subcellularLocation>
        <location evidence="1">Cell membrane</location>
        <topology evidence="1">Multi-pass membrane protein</topology>
    </subcellularLocation>
</comment>
<feature type="transmembrane region" description="Helical" evidence="7">
    <location>
        <begin position="7"/>
        <end position="27"/>
    </location>
</feature>
<comment type="similarity">
    <text evidence="2">Belongs to the EamA transporter family.</text>
</comment>
<evidence type="ECO:0000256" key="7">
    <source>
        <dbReference type="SAM" id="Phobius"/>
    </source>
</evidence>
<name>C7N7C8_SLAHD</name>
<dbReference type="PANTHER" id="PTHR42920">
    <property type="entry name" value="OS03G0707200 PROTEIN-RELATED"/>
    <property type="match status" value="1"/>
</dbReference>
<feature type="transmembrane region" description="Helical" evidence="7">
    <location>
        <begin position="71"/>
        <end position="88"/>
    </location>
</feature>
<feature type="transmembrane region" description="Helical" evidence="7">
    <location>
        <begin position="245"/>
        <end position="265"/>
    </location>
</feature>
<feature type="domain" description="EamA" evidence="8">
    <location>
        <begin position="148"/>
        <end position="285"/>
    </location>
</feature>
<dbReference type="Pfam" id="PF00892">
    <property type="entry name" value="EamA"/>
    <property type="match status" value="2"/>
</dbReference>
<dbReference type="InterPro" id="IPR051258">
    <property type="entry name" value="Diverse_Substrate_Transporter"/>
</dbReference>
<organism evidence="9 10">
    <name type="scientific">Slackia heliotrinireducens (strain ATCC 29202 / DSM 20476 / NCTC 11029 / RHS 1)</name>
    <name type="common">Peptococcus heliotrinreducens</name>
    <dbReference type="NCBI Taxonomy" id="471855"/>
    <lineage>
        <taxon>Bacteria</taxon>
        <taxon>Bacillati</taxon>
        <taxon>Actinomycetota</taxon>
        <taxon>Coriobacteriia</taxon>
        <taxon>Eggerthellales</taxon>
        <taxon>Eggerthellaceae</taxon>
        <taxon>Slackia</taxon>
    </lineage>
</organism>
<dbReference type="InterPro" id="IPR000620">
    <property type="entry name" value="EamA_dom"/>
</dbReference>
<feature type="transmembrane region" description="Helical" evidence="7">
    <location>
        <begin position="365"/>
        <end position="389"/>
    </location>
</feature>
<feature type="transmembrane region" description="Helical" evidence="7">
    <location>
        <begin position="33"/>
        <end position="51"/>
    </location>
</feature>
<feature type="transmembrane region" description="Helical" evidence="7">
    <location>
        <begin position="434"/>
        <end position="461"/>
    </location>
</feature>
<feature type="transmembrane region" description="Helical" evidence="7">
    <location>
        <begin position="401"/>
        <end position="422"/>
    </location>
</feature>
<evidence type="ECO:0000256" key="4">
    <source>
        <dbReference type="ARBA" id="ARBA00022692"/>
    </source>
</evidence>
<keyword evidence="3" id="KW-1003">Cell membrane</keyword>
<dbReference type="SUPFAM" id="SSF103481">
    <property type="entry name" value="Multidrug resistance efflux transporter EmrE"/>
    <property type="match status" value="2"/>
</dbReference>
<feature type="transmembrane region" description="Helical" evidence="7">
    <location>
        <begin position="121"/>
        <end position="141"/>
    </location>
</feature>
<gene>
    <name evidence="9" type="ordered locus">Shel_17940</name>
</gene>
<evidence type="ECO:0000256" key="6">
    <source>
        <dbReference type="ARBA" id="ARBA00023136"/>
    </source>
</evidence>
<evidence type="ECO:0000256" key="3">
    <source>
        <dbReference type="ARBA" id="ARBA00022475"/>
    </source>
</evidence>
<feature type="transmembrane region" description="Helical" evidence="7">
    <location>
        <begin position="177"/>
        <end position="198"/>
    </location>
</feature>
<dbReference type="PANTHER" id="PTHR42920:SF5">
    <property type="entry name" value="EAMA DOMAIN-CONTAINING PROTEIN"/>
    <property type="match status" value="1"/>
</dbReference>
<evidence type="ECO:0000256" key="2">
    <source>
        <dbReference type="ARBA" id="ARBA00007362"/>
    </source>
</evidence>
<evidence type="ECO:0000256" key="1">
    <source>
        <dbReference type="ARBA" id="ARBA00004651"/>
    </source>
</evidence>
<dbReference type="InterPro" id="IPR037185">
    <property type="entry name" value="EmrE-like"/>
</dbReference>
<feature type="transmembrane region" description="Helical" evidence="7">
    <location>
        <begin position="94"/>
        <end position="114"/>
    </location>
</feature>
<dbReference type="AlphaFoldDB" id="C7N7C8"/>
<feature type="transmembrane region" description="Helical" evidence="7">
    <location>
        <begin position="467"/>
        <end position="491"/>
    </location>
</feature>
<evidence type="ECO:0000259" key="8">
    <source>
        <dbReference type="Pfam" id="PF00892"/>
    </source>
</evidence>
<keyword evidence="4 7" id="KW-0812">Transmembrane</keyword>
<keyword evidence="10" id="KW-1185">Reference proteome</keyword>
<proteinExistence type="inferred from homology"/>
<dbReference type="Proteomes" id="UP000002026">
    <property type="component" value="Chromosome"/>
</dbReference>
<evidence type="ECO:0000256" key="5">
    <source>
        <dbReference type="ARBA" id="ARBA00022989"/>
    </source>
</evidence>
<keyword evidence="5 7" id="KW-1133">Transmembrane helix</keyword>
<dbReference type="eggNOG" id="COG0697">
    <property type="taxonomic scope" value="Bacteria"/>
</dbReference>
<reference evidence="9 10" key="1">
    <citation type="journal article" date="2009" name="Stand. Genomic Sci.">
        <title>Complete genome sequence of Slackia heliotrinireducens type strain (RHS 1).</title>
        <authorList>
            <person name="Pukall R."/>
            <person name="Lapidus A."/>
            <person name="Nolan M."/>
            <person name="Copeland A."/>
            <person name="Glavina Del Rio T."/>
            <person name="Lucas S."/>
            <person name="Chen F."/>
            <person name="Tice H."/>
            <person name="Cheng J.F."/>
            <person name="Chertkov O."/>
            <person name="Bruce D."/>
            <person name="Goodwin L."/>
            <person name="Kuske C."/>
            <person name="Brettin T."/>
            <person name="Detter J.C."/>
            <person name="Han C."/>
            <person name="Pitluck S."/>
            <person name="Pati A."/>
            <person name="Mavrommatis K."/>
            <person name="Ivanova N."/>
            <person name="Ovchinnikova G."/>
            <person name="Chen A."/>
            <person name="Palaniappan K."/>
            <person name="Schneider S."/>
            <person name="Rohde M."/>
            <person name="Chain P."/>
            <person name="D'haeseleer P."/>
            <person name="Goker M."/>
            <person name="Bristow J."/>
            <person name="Eisen J.A."/>
            <person name="Markowitz V."/>
            <person name="Kyrpides N.C."/>
            <person name="Klenk H.P."/>
            <person name="Hugenholtz P."/>
        </authorList>
    </citation>
    <scope>NUCLEOTIDE SEQUENCE [LARGE SCALE GENOMIC DNA]</scope>
    <source>
        <strain evidence="10">ATCC 29202 / DSM 20476 / NCTC 11029 / RHS 1</strain>
    </source>
</reference>
<accession>C7N7C8</accession>
<evidence type="ECO:0000313" key="9">
    <source>
        <dbReference type="EMBL" id="ACV22813.1"/>
    </source>
</evidence>
<feature type="transmembrane region" description="Helical" evidence="7">
    <location>
        <begin position="147"/>
        <end position="165"/>
    </location>
</feature>